<dbReference type="STRING" id="883114.HMPREF9709_01678"/>
<evidence type="ECO:0000256" key="3">
    <source>
        <dbReference type="PIRSR" id="PIRSR036894-1"/>
    </source>
</evidence>
<dbReference type="GeneID" id="96999614"/>
<keyword evidence="2 3" id="KW-0862">Zinc</keyword>
<dbReference type="Gene3D" id="2.60.120.10">
    <property type="entry name" value="Jelly Rolls"/>
    <property type="match status" value="1"/>
</dbReference>
<dbReference type="RefSeq" id="WP_005399193.1">
    <property type="nucleotide sequence ID" value="NZ_JH601088.1"/>
</dbReference>
<organism evidence="5 6">
    <name type="scientific">Helcococcus kunzii ATCC 51366</name>
    <dbReference type="NCBI Taxonomy" id="883114"/>
    <lineage>
        <taxon>Bacteria</taxon>
        <taxon>Bacillati</taxon>
        <taxon>Bacillota</taxon>
        <taxon>Tissierellia</taxon>
        <taxon>Tissierellales</taxon>
        <taxon>Peptoniphilaceae</taxon>
        <taxon>Helcococcus</taxon>
    </lineage>
</organism>
<name>H3NQR7_9FIRM</name>
<dbReference type="PANTHER" id="PTHR42742:SF3">
    <property type="entry name" value="FRUCTOKINASE"/>
    <property type="match status" value="1"/>
</dbReference>
<dbReference type="eggNOG" id="COG1482">
    <property type="taxonomic scope" value="Bacteria"/>
</dbReference>
<feature type="binding site" evidence="3">
    <location>
        <position position="167"/>
    </location>
    <ligand>
        <name>Zn(2+)</name>
        <dbReference type="ChEBI" id="CHEBI:29105"/>
    </ligand>
</feature>
<evidence type="ECO:0008006" key="7">
    <source>
        <dbReference type="Google" id="ProtNLM"/>
    </source>
</evidence>
<dbReference type="SUPFAM" id="SSF51182">
    <property type="entry name" value="RmlC-like cupins"/>
    <property type="match status" value="1"/>
</dbReference>
<dbReference type="GO" id="GO:0046872">
    <property type="term" value="F:metal ion binding"/>
    <property type="evidence" value="ECO:0007669"/>
    <property type="project" value="UniProtKB-KW"/>
</dbReference>
<dbReference type="AlphaFoldDB" id="H3NQR7"/>
<dbReference type="InterPro" id="IPR014710">
    <property type="entry name" value="RmlC-like_jellyroll"/>
</dbReference>
<dbReference type="PANTHER" id="PTHR42742">
    <property type="entry name" value="TRANSCRIPTIONAL REPRESSOR MPRA"/>
    <property type="match status" value="1"/>
</dbReference>
<dbReference type="PIRSF" id="PIRSF036894">
    <property type="entry name" value="PMI_Firm_short"/>
    <property type="match status" value="1"/>
</dbReference>
<feature type="binding site" evidence="3">
    <location>
        <position position="110"/>
    </location>
    <ligand>
        <name>Zn(2+)</name>
        <dbReference type="ChEBI" id="CHEBI:29105"/>
    </ligand>
</feature>
<keyword evidence="6" id="KW-1185">Reference proteome</keyword>
<dbReference type="OrthoDB" id="9808275at2"/>
<dbReference type="PATRIC" id="fig|883114.3.peg.1675"/>
<keyword evidence="1 3" id="KW-0479">Metal-binding</keyword>
<accession>H3NQR7</accession>
<dbReference type="GO" id="GO:0004476">
    <property type="term" value="F:mannose-6-phosphate isomerase activity"/>
    <property type="evidence" value="ECO:0007669"/>
    <property type="project" value="InterPro"/>
</dbReference>
<evidence type="ECO:0000313" key="6">
    <source>
        <dbReference type="Proteomes" id="UP000004191"/>
    </source>
</evidence>
<dbReference type="InterPro" id="IPR051804">
    <property type="entry name" value="Carb_Metab_Reg_Kinase/Isom"/>
</dbReference>
<dbReference type="HOGENOM" id="CLU_020529_0_0_9"/>
<dbReference type="GO" id="GO:0005975">
    <property type="term" value="P:carbohydrate metabolic process"/>
    <property type="evidence" value="ECO:0007669"/>
    <property type="project" value="InterPro"/>
</dbReference>
<dbReference type="CDD" id="cd07010">
    <property type="entry name" value="cupin_PMI_type_I_N_bac"/>
    <property type="match status" value="1"/>
</dbReference>
<protein>
    <recommendedName>
        <fullName evidence="7">Mannose-6-phosphate isomerase</fullName>
    </recommendedName>
</protein>
<gene>
    <name evidence="5" type="ORF">HMPREF9709_01678</name>
</gene>
<dbReference type="EMBL" id="AGEI01000031">
    <property type="protein sequence ID" value="EHR32064.1"/>
    <property type="molecule type" value="Genomic_DNA"/>
</dbReference>
<reference evidence="5 6" key="1">
    <citation type="submission" date="2012-01" db="EMBL/GenBank/DDBJ databases">
        <title>The Genome Sequence of Helcococcus kunzii ATCC 51366.</title>
        <authorList>
            <consortium name="The Broad Institute Genome Sequencing Platform"/>
            <person name="Earl A."/>
            <person name="Ward D."/>
            <person name="Feldgarden M."/>
            <person name="Gevers D."/>
            <person name="Huys G."/>
            <person name="Young S.K."/>
            <person name="Zeng Q."/>
            <person name="Gargeya S."/>
            <person name="Fitzgerald M."/>
            <person name="Haas B."/>
            <person name="Abouelleil A."/>
            <person name="Alvarado L."/>
            <person name="Arachchi H.M."/>
            <person name="Berlin A."/>
            <person name="Chapman S.B."/>
            <person name="Gearin G."/>
            <person name="Goldberg J."/>
            <person name="Griggs A."/>
            <person name="Gujja S."/>
            <person name="Hansen M."/>
            <person name="Heiman D."/>
            <person name="Howarth C."/>
            <person name="Larimer J."/>
            <person name="Lui A."/>
            <person name="MacDonald P.J.P."/>
            <person name="McCowen C."/>
            <person name="Montmayeur A."/>
            <person name="Murphy C."/>
            <person name="Neiman D."/>
            <person name="Pearson M."/>
            <person name="Priest M."/>
            <person name="Roberts A."/>
            <person name="Saif S."/>
            <person name="Shea T."/>
            <person name="Sisk P."/>
            <person name="Stolte C."/>
            <person name="Sykes S."/>
            <person name="Wortman J."/>
            <person name="Nusbaum C."/>
            <person name="Birren B."/>
        </authorList>
    </citation>
    <scope>NUCLEOTIDE SEQUENCE [LARGE SCALE GENOMIC DNA]</scope>
    <source>
        <strain evidence="5 6">ATCC 51366</strain>
    </source>
</reference>
<dbReference type="InterPro" id="IPR011051">
    <property type="entry name" value="RmlC_Cupin_sf"/>
</dbReference>
<dbReference type="Proteomes" id="UP000004191">
    <property type="component" value="Unassembled WGS sequence"/>
</dbReference>
<feature type="active site" evidence="4">
    <location>
        <position position="187"/>
    </location>
</feature>
<evidence type="ECO:0000256" key="4">
    <source>
        <dbReference type="PIRSR" id="PIRSR036894-2"/>
    </source>
</evidence>
<evidence type="ECO:0000256" key="2">
    <source>
        <dbReference type="ARBA" id="ARBA00022833"/>
    </source>
</evidence>
<evidence type="ECO:0000313" key="5">
    <source>
        <dbReference type="EMBL" id="EHR32064.1"/>
    </source>
</evidence>
<comment type="caution">
    <text evidence="5">The sequence shown here is derived from an EMBL/GenBank/DDBJ whole genome shotgun (WGS) entry which is preliminary data.</text>
</comment>
<dbReference type="InterPro" id="IPR014628">
    <property type="entry name" value="Man6P_isomerase_Firm_short"/>
</dbReference>
<feature type="binding site" evidence="3">
    <location>
        <position position="92"/>
    </location>
    <ligand>
        <name>Zn(2+)</name>
        <dbReference type="ChEBI" id="CHEBI:29105"/>
    </ligand>
</feature>
<evidence type="ECO:0000256" key="1">
    <source>
        <dbReference type="ARBA" id="ARBA00022723"/>
    </source>
</evidence>
<comment type="cofactor">
    <cofactor evidence="3">
        <name>Zn(2+)</name>
        <dbReference type="ChEBI" id="CHEBI:29105"/>
    </cofactor>
    <text evidence="3">Binds 1 zinc ion per subunit.</text>
</comment>
<proteinExistence type="predicted"/>
<sequence length="304" mass="34679">MIILSTTSNNKIWGTNRLYAYSGDKNIKTIGSVYSVSGIEEIKTKIIYGDENDDLYTAVKKNPKKFGLPEGVDYPVIISFTAGDSDLSIQVHPTDQYAKAKENKDIGKSESWYFIEKPEKGWIYAQSKLKDKNIIKEKILEGKYEEVVDKVDVNQGDIVYIESGTLHALTKGSLVYEIQQSTDITYRFFDYNRVDKLGKKRELHLNDAIETLNTNNKVKIEKFNKDINIESKPYSLKRTKLKKEYTNSEAIAQAITVTKGTMRIEGYEINRGMSILVLPNETINIEENAEEVVIATPKLYFVEK</sequence>